<dbReference type="GO" id="GO:0003887">
    <property type="term" value="F:DNA-directed DNA polymerase activity"/>
    <property type="evidence" value="ECO:0007669"/>
    <property type="project" value="TreeGrafter"/>
</dbReference>
<dbReference type="InterPro" id="IPR012337">
    <property type="entry name" value="RNaseH-like_sf"/>
</dbReference>
<dbReference type="EMBL" id="JARKIE010000017">
    <property type="protein sequence ID" value="KAJ7701493.1"/>
    <property type="molecule type" value="Genomic_DNA"/>
</dbReference>
<dbReference type="GO" id="GO:0003676">
    <property type="term" value="F:nucleic acid binding"/>
    <property type="evidence" value="ECO:0007669"/>
    <property type="project" value="InterPro"/>
</dbReference>
<dbReference type="GO" id="GO:0006287">
    <property type="term" value="P:base-excision repair, gap-filling"/>
    <property type="evidence" value="ECO:0007669"/>
    <property type="project" value="TreeGrafter"/>
</dbReference>
<dbReference type="Gene3D" id="3.30.420.10">
    <property type="entry name" value="Ribonuclease H-like superfamily/Ribonuclease H"/>
    <property type="match status" value="1"/>
</dbReference>
<keyword evidence="4" id="KW-1185">Reference proteome</keyword>
<dbReference type="Pfam" id="PF03104">
    <property type="entry name" value="DNA_pol_B_exo1"/>
    <property type="match status" value="1"/>
</dbReference>
<accession>A0AAD7GMD3</accession>
<evidence type="ECO:0000313" key="3">
    <source>
        <dbReference type="EMBL" id="KAJ7701493.1"/>
    </source>
</evidence>
<dbReference type="GO" id="GO:0006297">
    <property type="term" value="P:nucleotide-excision repair, DNA gap filling"/>
    <property type="evidence" value="ECO:0007669"/>
    <property type="project" value="TreeGrafter"/>
</dbReference>
<name>A0AAD7GMD3_MYCRO</name>
<gene>
    <name evidence="3" type="ORF">B0H17DRAFT_924287</name>
</gene>
<evidence type="ECO:0000259" key="2">
    <source>
        <dbReference type="Pfam" id="PF03104"/>
    </source>
</evidence>
<dbReference type="SUPFAM" id="SSF53098">
    <property type="entry name" value="Ribonuclease H-like"/>
    <property type="match status" value="1"/>
</dbReference>
<evidence type="ECO:0000256" key="1">
    <source>
        <dbReference type="ARBA" id="ARBA00024411"/>
    </source>
</evidence>
<dbReference type="InterPro" id="IPR006133">
    <property type="entry name" value="DNA-dir_DNA_pol_B_exonuc"/>
</dbReference>
<dbReference type="GO" id="GO:0043625">
    <property type="term" value="C:delta DNA polymerase complex"/>
    <property type="evidence" value="ECO:0007669"/>
    <property type="project" value="TreeGrafter"/>
</dbReference>
<protein>
    <recommendedName>
        <fullName evidence="1">DNA polymerase delta catalytic subunit</fullName>
    </recommendedName>
</protein>
<dbReference type="PANTHER" id="PTHR10322:SF23">
    <property type="entry name" value="DNA POLYMERASE DELTA CATALYTIC SUBUNIT"/>
    <property type="match status" value="1"/>
</dbReference>
<evidence type="ECO:0000313" key="4">
    <source>
        <dbReference type="Proteomes" id="UP001221757"/>
    </source>
</evidence>
<organism evidence="3 4">
    <name type="scientific">Mycena rosella</name>
    <name type="common">Pink bonnet</name>
    <name type="synonym">Agaricus rosellus</name>
    <dbReference type="NCBI Taxonomy" id="1033263"/>
    <lineage>
        <taxon>Eukaryota</taxon>
        <taxon>Fungi</taxon>
        <taxon>Dikarya</taxon>
        <taxon>Basidiomycota</taxon>
        <taxon>Agaricomycotina</taxon>
        <taxon>Agaricomycetes</taxon>
        <taxon>Agaricomycetidae</taxon>
        <taxon>Agaricales</taxon>
        <taxon>Marasmiineae</taxon>
        <taxon>Mycenaceae</taxon>
        <taxon>Mycena</taxon>
    </lineage>
</organism>
<comment type="caution">
    <text evidence="3">The sequence shown here is derived from an EMBL/GenBank/DDBJ whole genome shotgun (WGS) entry which is preliminary data.</text>
</comment>
<dbReference type="GO" id="GO:0008296">
    <property type="term" value="F:3'-5'-DNA exonuclease activity"/>
    <property type="evidence" value="ECO:0007669"/>
    <property type="project" value="TreeGrafter"/>
</dbReference>
<proteinExistence type="predicted"/>
<reference evidence="3" key="1">
    <citation type="submission" date="2023-03" db="EMBL/GenBank/DDBJ databases">
        <title>Massive genome expansion in bonnet fungi (Mycena s.s.) driven by repeated elements and novel gene families across ecological guilds.</title>
        <authorList>
            <consortium name="Lawrence Berkeley National Laboratory"/>
            <person name="Harder C.B."/>
            <person name="Miyauchi S."/>
            <person name="Viragh M."/>
            <person name="Kuo A."/>
            <person name="Thoen E."/>
            <person name="Andreopoulos B."/>
            <person name="Lu D."/>
            <person name="Skrede I."/>
            <person name="Drula E."/>
            <person name="Henrissat B."/>
            <person name="Morin E."/>
            <person name="Kohler A."/>
            <person name="Barry K."/>
            <person name="LaButti K."/>
            <person name="Morin E."/>
            <person name="Salamov A."/>
            <person name="Lipzen A."/>
            <person name="Mereny Z."/>
            <person name="Hegedus B."/>
            <person name="Baldrian P."/>
            <person name="Stursova M."/>
            <person name="Weitz H."/>
            <person name="Taylor A."/>
            <person name="Grigoriev I.V."/>
            <person name="Nagy L.G."/>
            <person name="Martin F."/>
            <person name="Kauserud H."/>
        </authorList>
    </citation>
    <scope>NUCLEOTIDE SEQUENCE</scope>
    <source>
        <strain evidence="3">CBHHK067</strain>
    </source>
</reference>
<dbReference type="Proteomes" id="UP001221757">
    <property type="component" value="Unassembled WGS sequence"/>
</dbReference>
<dbReference type="PANTHER" id="PTHR10322">
    <property type="entry name" value="DNA POLYMERASE CATALYTIC SUBUNIT"/>
    <property type="match status" value="1"/>
</dbReference>
<dbReference type="AlphaFoldDB" id="A0AAD7GMD3"/>
<dbReference type="InterPro" id="IPR050240">
    <property type="entry name" value="DNA_pol_type-B"/>
</dbReference>
<dbReference type="GO" id="GO:0045004">
    <property type="term" value="P:DNA replication proofreading"/>
    <property type="evidence" value="ECO:0007669"/>
    <property type="project" value="TreeGrafter"/>
</dbReference>
<sequence length="142" mass="16202">MHSVRHKDIVFRGQQNQSVPLRILSFNLETRVRSDMVFMPYHTTAEMPVIQIGNIMQMGFGCTACTYRIIFTLQGCTEIPGAEVRSFPTEASMLLAWREFIMMSDPDLITGHNIACFNFVYLLFRAEVLRLSSFACLGRLKG</sequence>
<dbReference type="InterPro" id="IPR036397">
    <property type="entry name" value="RNaseH_sf"/>
</dbReference>
<feature type="domain" description="DNA-directed DNA polymerase family B exonuclease" evidence="2">
    <location>
        <begin position="4"/>
        <end position="140"/>
    </location>
</feature>